<dbReference type="Proteomes" id="UP000675664">
    <property type="component" value="Unassembled WGS sequence"/>
</dbReference>
<evidence type="ECO:0000313" key="3">
    <source>
        <dbReference type="EMBL" id="MBR0596568.1"/>
    </source>
</evidence>
<accession>A0A8J7VZN9</accession>
<dbReference type="SUPFAM" id="SSF51261">
    <property type="entry name" value="Duplicated hybrid motif"/>
    <property type="match status" value="1"/>
</dbReference>
<keyword evidence="1" id="KW-0812">Transmembrane</keyword>
<keyword evidence="1" id="KW-1133">Transmembrane helix</keyword>
<dbReference type="PANTHER" id="PTHR21666">
    <property type="entry name" value="PEPTIDASE-RELATED"/>
    <property type="match status" value="1"/>
</dbReference>
<feature type="domain" description="M23ase beta-sheet core" evidence="2">
    <location>
        <begin position="121"/>
        <end position="212"/>
    </location>
</feature>
<protein>
    <submittedName>
        <fullName evidence="3">M23 family metallopeptidase</fullName>
    </submittedName>
</protein>
<reference evidence="3" key="1">
    <citation type="submission" date="2021-04" db="EMBL/GenBank/DDBJ databases">
        <title>Sinoanaerobacter chloroacetimidivorans sp. nov., an obligate anaerobic bacterium isolated from anaerobic sludge.</title>
        <authorList>
            <person name="Bao Y."/>
        </authorList>
    </citation>
    <scope>NUCLEOTIDE SEQUENCE</scope>
    <source>
        <strain evidence="3">BAD-6</strain>
    </source>
</reference>
<keyword evidence="4" id="KW-1185">Reference proteome</keyword>
<dbReference type="Pfam" id="PF01551">
    <property type="entry name" value="Peptidase_M23"/>
    <property type="match status" value="1"/>
</dbReference>
<feature type="transmembrane region" description="Helical" evidence="1">
    <location>
        <begin position="12"/>
        <end position="35"/>
    </location>
</feature>
<proteinExistence type="predicted"/>
<evidence type="ECO:0000259" key="2">
    <source>
        <dbReference type="Pfam" id="PF01551"/>
    </source>
</evidence>
<dbReference type="InterPro" id="IPR050570">
    <property type="entry name" value="Cell_wall_metabolism_enzyme"/>
</dbReference>
<reference evidence="3" key="2">
    <citation type="submission" date="2021-04" db="EMBL/GenBank/DDBJ databases">
        <authorList>
            <person name="Liu J."/>
        </authorList>
    </citation>
    <scope>NUCLEOTIDE SEQUENCE</scope>
    <source>
        <strain evidence="3">BAD-6</strain>
    </source>
</reference>
<comment type="caution">
    <text evidence="3">The sequence shown here is derived from an EMBL/GenBank/DDBJ whole genome shotgun (WGS) entry which is preliminary data.</text>
</comment>
<dbReference type="AlphaFoldDB" id="A0A8J7VZN9"/>
<dbReference type="InterPro" id="IPR016047">
    <property type="entry name" value="M23ase_b-sheet_dom"/>
</dbReference>
<name>A0A8J7VZN9_9FIRM</name>
<dbReference type="GO" id="GO:0004222">
    <property type="term" value="F:metalloendopeptidase activity"/>
    <property type="evidence" value="ECO:0007669"/>
    <property type="project" value="TreeGrafter"/>
</dbReference>
<dbReference type="PANTHER" id="PTHR21666:SF270">
    <property type="entry name" value="MUREIN HYDROLASE ACTIVATOR ENVC"/>
    <property type="match status" value="1"/>
</dbReference>
<evidence type="ECO:0000256" key="1">
    <source>
        <dbReference type="SAM" id="Phobius"/>
    </source>
</evidence>
<dbReference type="Gene3D" id="2.70.70.10">
    <property type="entry name" value="Glucose Permease (Domain IIA)"/>
    <property type="match status" value="1"/>
</dbReference>
<dbReference type="RefSeq" id="WP_227016692.1">
    <property type="nucleotide sequence ID" value="NZ_JAGSND010000001.1"/>
</dbReference>
<organism evidence="3 4">
    <name type="scientific">Sinanaerobacter chloroacetimidivorans</name>
    <dbReference type="NCBI Taxonomy" id="2818044"/>
    <lineage>
        <taxon>Bacteria</taxon>
        <taxon>Bacillati</taxon>
        <taxon>Bacillota</taxon>
        <taxon>Clostridia</taxon>
        <taxon>Peptostreptococcales</taxon>
        <taxon>Anaerovoracaceae</taxon>
        <taxon>Sinanaerobacter</taxon>
    </lineage>
</organism>
<evidence type="ECO:0000313" key="4">
    <source>
        <dbReference type="Proteomes" id="UP000675664"/>
    </source>
</evidence>
<keyword evidence="1" id="KW-0472">Membrane</keyword>
<dbReference type="EMBL" id="JAGSND010000001">
    <property type="protein sequence ID" value="MBR0596568.1"/>
    <property type="molecule type" value="Genomic_DNA"/>
</dbReference>
<dbReference type="CDD" id="cd12797">
    <property type="entry name" value="M23_peptidase"/>
    <property type="match status" value="1"/>
</dbReference>
<sequence length="218" mass="24035">MYRGRKYGVRKKNWGATLIKQIMVCIVIVLLIIVIKKMDIAIVNEGLETFQATLSRDYTAGEIAEGAKETMAKITEIPGSISAAFRESEKKLAFSPPTDEAAVVSTFGEKSTYFGKEETGFERGMKFSSDEEMQVYSIGGGTVAEINESSQYGSYVKIIHGNDIESIYGGCSEIYVKPLEKVKKGQLIASISPENDGYLSFELWVDGEIADPASYIEF</sequence>
<dbReference type="InterPro" id="IPR011055">
    <property type="entry name" value="Dup_hybrid_motif"/>
</dbReference>
<gene>
    <name evidence="3" type="ORF">KCX82_01645</name>
</gene>